<dbReference type="SUPFAM" id="SSF52058">
    <property type="entry name" value="L domain-like"/>
    <property type="match status" value="1"/>
</dbReference>
<evidence type="ECO:0000259" key="6">
    <source>
        <dbReference type="Pfam" id="PF20451"/>
    </source>
</evidence>
<feature type="domain" description="Disease resistance R13L4/SHOC-2-like LRR" evidence="9">
    <location>
        <begin position="855"/>
        <end position="951"/>
    </location>
</feature>
<feature type="domain" description="Calmodulin binding protein C-terminal" evidence="7">
    <location>
        <begin position="247"/>
        <end position="306"/>
    </location>
</feature>
<dbReference type="Pfam" id="PF23598">
    <property type="entry name" value="LRR_14"/>
    <property type="match status" value="1"/>
</dbReference>
<dbReference type="Pfam" id="PF07887">
    <property type="entry name" value="Calmodulin_bind"/>
    <property type="match status" value="1"/>
</dbReference>
<dbReference type="InterPro" id="IPR046830">
    <property type="entry name" value="Calmod_bind_M"/>
</dbReference>
<evidence type="ECO:0000256" key="2">
    <source>
        <dbReference type="ARBA" id="ARBA00022737"/>
    </source>
</evidence>
<dbReference type="InterPro" id="IPR036390">
    <property type="entry name" value="WH_DNA-bd_sf"/>
</dbReference>
<dbReference type="InterPro" id="IPR035897">
    <property type="entry name" value="Toll_tir_struct_dom_sf"/>
</dbReference>
<dbReference type="Pfam" id="PF20451">
    <property type="entry name" value="Calmod_bind_M"/>
    <property type="match status" value="1"/>
</dbReference>
<dbReference type="InterPro" id="IPR032675">
    <property type="entry name" value="LRR_dom_sf"/>
</dbReference>
<dbReference type="Proteomes" id="UP000823674">
    <property type="component" value="Chromosome A03"/>
</dbReference>
<dbReference type="InterPro" id="IPR055414">
    <property type="entry name" value="LRR_R13L4/SHOC2-like"/>
</dbReference>
<keyword evidence="2" id="KW-0677">Repeat</keyword>
<dbReference type="Pfam" id="PF20452">
    <property type="entry name" value="Calmod_bind_C"/>
    <property type="match status" value="1"/>
</dbReference>
<evidence type="ECO:0000259" key="5">
    <source>
        <dbReference type="Pfam" id="PF07887"/>
    </source>
</evidence>
<dbReference type="Gene3D" id="3.40.50.10140">
    <property type="entry name" value="Toll/interleukin-1 receptor homology (TIR) domain"/>
    <property type="match status" value="1"/>
</dbReference>
<protein>
    <recommendedName>
        <fullName evidence="12">NB-ARC domain-containing protein</fullName>
    </recommendedName>
</protein>
<accession>A0ABQ7N2C2</accession>
<evidence type="ECO:0000259" key="4">
    <source>
        <dbReference type="Pfam" id="PF00931"/>
    </source>
</evidence>
<organism evidence="10 11">
    <name type="scientific">Brassica rapa subsp. trilocularis</name>
    <dbReference type="NCBI Taxonomy" id="1813537"/>
    <lineage>
        <taxon>Eukaryota</taxon>
        <taxon>Viridiplantae</taxon>
        <taxon>Streptophyta</taxon>
        <taxon>Embryophyta</taxon>
        <taxon>Tracheophyta</taxon>
        <taxon>Spermatophyta</taxon>
        <taxon>Magnoliopsida</taxon>
        <taxon>eudicotyledons</taxon>
        <taxon>Gunneridae</taxon>
        <taxon>Pentapetalae</taxon>
        <taxon>rosids</taxon>
        <taxon>malvids</taxon>
        <taxon>Brassicales</taxon>
        <taxon>Brassicaceae</taxon>
        <taxon>Brassiceae</taxon>
        <taxon>Brassica</taxon>
    </lineage>
</organism>
<dbReference type="InterPro" id="IPR046831">
    <property type="entry name" value="Calmodulin_bind_N"/>
</dbReference>
<dbReference type="InterPro" id="IPR058192">
    <property type="entry name" value="WHD_ROQ1-like"/>
</dbReference>
<dbReference type="SUPFAM" id="SSF46785">
    <property type="entry name" value="Winged helix' DNA-binding domain"/>
    <property type="match status" value="1"/>
</dbReference>
<proteinExistence type="predicted"/>
<dbReference type="InterPro" id="IPR002182">
    <property type="entry name" value="NB-ARC"/>
</dbReference>
<comment type="caution">
    <text evidence="10">The sequence shown here is derived from an EMBL/GenBank/DDBJ whole genome shotgun (WGS) entry which is preliminary data.</text>
</comment>
<evidence type="ECO:0000313" key="10">
    <source>
        <dbReference type="EMBL" id="KAG5405079.1"/>
    </source>
</evidence>
<dbReference type="PANTHER" id="PTHR11017:SF565">
    <property type="entry name" value="TIR DOMAIN-CONTAINING PROTEIN"/>
    <property type="match status" value="1"/>
</dbReference>
<dbReference type="InterPro" id="IPR044974">
    <property type="entry name" value="Disease_R_plants"/>
</dbReference>
<feature type="domain" description="Calmodulin binding protein-like N-terminal" evidence="5">
    <location>
        <begin position="67"/>
        <end position="176"/>
    </location>
</feature>
<feature type="domain" description="NB-ARC" evidence="4">
    <location>
        <begin position="519"/>
        <end position="682"/>
    </location>
</feature>
<name>A0ABQ7N2C2_BRACM</name>
<evidence type="ECO:0008006" key="12">
    <source>
        <dbReference type="Google" id="ProtNLM"/>
    </source>
</evidence>
<dbReference type="InterPro" id="IPR046829">
    <property type="entry name" value="Calmod_bind_C"/>
</dbReference>
<evidence type="ECO:0000259" key="9">
    <source>
        <dbReference type="Pfam" id="PF23598"/>
    </source>
</evidence>
<dbReference type="Pfam" id="PF00931">
    <property type="entry name" value="NB-ARC"/>
    <property type="match status" value="1"/>
</dbReference>
<feature type="compositionally biased region" description="Polar residues" evidence="3">
    <location>
        <begin position="22"/>
        <end position="35"/>
    </location>
</feature>
<evidence type="ECO:0000313" key="11">
    <source>
        <dbReference type="Proteomes" id="UP000823674"/>
    </source>
</evidence>
<dbReference type="Gene3D" id="3.80.10.10">
    <property type="entry name" value="Ribonuclease Inhibitor"/>
    <property type="match status" value="1"/>
</dbReference>
<evidence type="ECO:0000256" key="1">
    <source>
        <dbReference type="ARBA" id="ARBA00022614"/>
    </source>
</evidence>
<evidence type="ECO:0000259" key="7">
    <source>
        <dbReference type="Pfam" id="PF20452"/>
    </source>
</evidence>
<dbReference type="SUPFAM" id="SSF52540">
    <property type="entry name" value="P-loop containing nucleoside triphosphate hydrolases"/>
    <property type="match status" value="1"/>
</dbReference>
<reference evidence="10 11" key="1">
    <citation type="submission" date="2021-03" db="EMBL/GenBank/DDBJ databases">
        <authorList>
            <person name="King G.J."/>
            <person name="Bancroft I."/>
            <person name="Baten A."/>
            <person name="Bloomfield J."/>
            <person name="Borpatragohain P."/>
            <person name="He Z."/>
            <person name="Irish N."/>
            <person name="Irwin J."/>
            <person name="Liu K."/>
            <person name="Mauleon R.P."/>
            <person name="Moore J."/>
            <person name="Morris R."/>
            <person name="Ostergaard L."/>
            <person name="Wang B."/>
            <person name="Wells R."/>
        </authorList>
    </citation>
    <scope>NUCLEOTIDE SEQUENCE [LARGE SCALE GENOMIC DNA]</scope>
    <source>
        <strain evidence="10">R-o-18</strain>
        <tissue evidence="10">Leaf</tissue>
    </source>
</reference>
<dbReference type="Pfam" id="PF23282">
    <property type="entry name" value="WHD_ROQ1"/>
    <property type="match status" value="1"/>
</dbReference>
<feature type="domain" description="Disease resistance protein Roq1-like winged-helix" evidence="8">
    <location>
        <begin position="747"/>
        <end position="818"/>
    </location>
</feature>
<evidence type="ECO:0000259" key="8">
    <source>
        <dbReference type="Pfam" id="PF23282"/>
    </source>
</evidence>
<dbReference type="PANTHER" id="PTHR11017">
    <property type="entry name" value="LEUCINE-RICH REPEAT-CONTAINING PROTEIN"/>
    <property type="match status" value="1"/>
</dbReference>
<dbReference type="Gene3D" id="3.40.50.300">
    <property type="entry name" value="P-loop containing nucleotide triphosphate hydrolases"/>
    <property type="match status" value="1"/>
</dbReference>
<feature type="region of interest" description="Disordered" evidence="3">
    <location>
        <begin position="1"/>
        <end position="47"/>
    </location>
</feature>
<dbReference type="InterPro" id="IPR027417">
    <property type="entry name" value="P-loop_NTPase"/>
</dbReference>
<sequence length="998" mass="114031">MEPSGNPAGGKSAADQIKKDLTVQNTRLSSSSLSDTPELKKPRTLTESPSWEDFDNRLLQETQRLEFKLRFINSPRPVVFTYSNIKAKDGSSLAVELVKVATDRRVTSGPLSSSQIEIVALDAGFTAGSWTLEEFNRKIVMPREDKRLLLTGDLILTLKDGVGVIEDVSFTDASSGLSEVWRLEGIPKNRIEASLLAGNDIHTVKDIRRRIAIDPDALHQILEGFLSKETLDTIVSHAMHCVLDGDKFYAYEVKDQGVFLLFNSFYELVQVSFDGVTSLNCHQLTSNQKELINHMKPEAYKNVELFVPVYRSDSLDHNTLWQSNCLAPEFSAFGSDDSDIYQIRPTDPPCVSLDKYDVVIRYDESEMSNGFISHLHAALCQKEISVARASLSKPVDVVPKCRVMITFLNYKCDSYGLLEFSERLLKKEVQASQIFYRLTLRHSIDERKKLERFSFQYQKRMWWNVLQKVAQEPDEIVIAMYVISGFLTLSESELMRKIVRDVSKLLCDNDKEKMIGMDTQVDEVLSLLRIESLDVRGIGIWGTAGIGKTAITEKIFRRISVQYKTCVFLKNLHEQVEEKGQVTMREEFLSKILEVEASLLRIFDINKSFLRSKLRCKKVLVVLDDVNDCKDIETFLGDLKYLGGGSRIIITSRNRRVFVQTEMDHIYEVKPLDISSSLRFLDDGTSMTSANYRKQSLELVIYANGNPEVLHYMKSRFQKEFDQLSQEVLQTSPICIPRILRSCYGLDENEMNILLDIACFFRKMDRDGVAMLLDGCGFFAHVGFRNLFDKSLLTISHNLLNMHRFIQATGREIVRQESGNEPGKRSRLWNAEEIMDVFLNDTLMNFPEISPNVKQLYMGGTIIQEIPPSIKNLVLLEILDLENSKHLVNLPTSICKLKHLETLNLSGCSSLERFPGLSRKMKCLKSLDLSRTAIKELHSSVSYLTALEELRLTECRNLASLPDDVWSLRFKVEFRQIDTEKFSRLWNRLGWLKKVQIS</sequence>
<keyword evidence="1" id="KW-0433">Leucine-rich repeat</keyword>
<dbReference type="EMBL" id="JADBGQ010000003">
    <property type="protein sequence ID" value="KAG5405079.1"/>
    <property type="molecule type" value="Genomic_DNA"/>
</dbReference>
<dbReference type="PRINTS" id="PR00364">
    <property type="entry name" value="DISEASERSIST"/>
</dbReference>
<gene>
    <name evidence="10" type="primary">A03p031060.1_BraROA</name>
    <name evidence="10" type="ORF">IGI04_011198</name>
</gene>
<evidence type="ECO:0000256" key="3">
    <source>
        <dbReference type="SAM" id="MobiDB-lite"/>
    </source>
</evidence>
<feature type="domain" description="Calmodulin binding protein central" evidence="6">
    <location>
        <begin position="179"/>
        <end position="241"/>
    </location>
</feature>
<keyword evidence="11" id="KW-1185">Reference proteome</keyword>